<organism evidence="4 5">
    <name type="scientific">Coleofasciculus chthonoplastes PCC 7420</name>
    <dbReference type="NCBI Taxonomy" id="118168"/>
    <lineage>
        <taxon>Bacteria</taxon>
        <taxon>Bacillati</taxon>
        <taxon>Cyanobacteriota</taxon>
        <taxon>Cyanophyceae</taxon>
        <taxon>Coleofasciculales</taxon>
        <taxon>Coleofasciculaceae</taxon>
        <taxon>Coleofasciculus</taxon>
    </lineage>
</organism>
<dbReference type="GO" id="GO:0030089">
    <property type="term" value="C:phycobilisome"/>
    <property type="evidence" value="ECO:0007669"/>
    <property type="project" value="UniProtKB-KW"/>
</dbReference>
<dbReference type="eggNOG" id="COG1413">
    <property type="taxonomic scope" value="Bacteria"/>
</dbReference>
<protein>
    <submittedName>
        <fullName evidence="4">PBS lyase HEAT-like repeat domain protein</fullName>
    </submittedName>
</protein>
<dbReference type="Gene3D" id="1.25.10.10">
    <property type="entry name" value="Leucine-rich Repeat Variant"/>
    <property type="match status" value="4"/>
</dbReference>
<dbReference type="PROSITE" id="PS50056">
    <property type="entry name" value="TYR_PHOSPHATASE_2"/>
    <property type="match status" value="1"/>
</dbReference>
<dbReference type="GO" id="GO:0016829">
    <property type="term" value="F:lyase activity"/>
    <property type="evidence" value="ECO:0007669"/>
    <property type="project" value="UniProtKB-KW"/>
</dbReference>
<feature type="domain" description="Tyrosine specific protein phosphatases" evidence="3">
    <location>
        <begin position="368"/>
        <end position="398"/>
    </location>
</feature>
<dbReference type="RefSeq" id="WP_006100174.1">
    <property type="nucleotide sequence ID" value="NZ_DS989846.1"/>
</dbReference>
<dbReference type="InterPro" id="IPR000387">
    <property type="entry name" value="Tyr_Pase_dom"/>
</dbReference>
<reference evidence="4 5" key="1">
    <citation type="submission" date="2008-07" db="EMBL/GenBank/DDBJ databases">
        <authorList>
            <person name="Tandeau de Marsac N."/>
            <person name="Ferriera S."/>
            <person name="Johnson J."/>
            <person name="Kravitz S."/>
            <person name="Beeson K."/>
            <person name="Sutton G."/>
            <person name="Rogers Y.-H."/>
            <person name="Friedman R."/>
            <person name="Frazier M."/>
            <person name="Venter J.C."/>
        </authorList>
    </citation>
    <scope>NUCLEOTIDE SEQUENCE [LARGE SCALE GENOMIC DNA]</scope>
    <source>
        <strain evidence="4 5">PCC 7420</strain>
    </source>
</reference>
<dbReference type="InterPro" id="IPR029021">
    <property type="entry name" value="Prot-tyrosine_phosphatase-like"/>
</dbReference>
<dbReference type="PANTHER" id="PTHR12697:SF5">
    <property type="entry name" value="DEOXYHYPUSINE HYDROXYLASE"/>
    <property type="match status" value="1"/>
</dbReference>
<proteinExistence type="predicted"/>
<dbReference type="AlphaFoldDB" id="B4VNV3"/>
<dbReference type="eggNOG" id="COG5350">
    <property type="taxonomic scope" value="Bacteria"/>
</dbReference>
<dbReference type="Proteomes" id="UP000003835">
    <property type="component" value="Unassembled WGS sequence"/>
</dbReference>
<dbReference type="SMART" id="SM00567">
    <property type="entry name" value="EZ_HEAT"/>
    <property type="match status" value="7"/>
</dbReference>
<dbReference type="SUPFAM" id="SSF48371">
    <property type="entry name" value="ARM repeat"/>
    <property type="match status" value="1"/>
</dbReference>
<dbReference type="STRING" id="118168.MC7420_4701"/>
<dbReference type="PANTHER" id="PTHR12697">
    <property type="entry name" value="PBS LYASE HEAT-LIKE PROTEIN"/>
    <property type="match status" value="1"/>
</dbReference>
<keyword evidence="5" id="KW-1185">Reference proteome</keyword>
<dbReference type="Gene3D" id="3.90.190.10">
    <property type="entry name" value="Protein tyrosine phosphatase superfamily"/>
    <property type="match status" value="1"/>
</dbReference>
<dbReference type="PROSITE" id="PS00383">
    <property type="entry name" value="TYR_PHOSPHATASE_1"/>
    <property type="match status" value="1"/>
</dbReference>
<keyword evidence="2" id="KW-0605">Phycobilisome</keyword>
<dbReference type="InterPro" id="IPR004155">
    <property type="entry name" value="PBS_lyase_HEAT"/>
</dbReference>
<keyword evidence="1" id="KW-0042">Antenna complex</keyword>
<dbReference type="Pfam" id="PF13646">
    <property type="entry name" value="HEAT_2"/>
    <property type="match status" value="2"/>
</dbReference>
<dbReference type="InterPro" id="IPR016024">
    <property type="entry name" value="ARM-type_fold"/>
</dbReference>
<dbReference type="HOGENOM" id="CLU_028881_0_0_3"/>
<dbReference type="EMBL" id="DS989846">
    <property type="protein sequence ID" value="EDX76445.1"/>
    <property type="molecule type" value="Genomic_DNA"/>
</dbReference>
<name>B4VNV3_9CYAN</name>
<sequence length="455" mass="49275">MTNPDNASVAHKIRSLARMRSEQSIPVFLQGLNQDDNSVQAWAAWGLAQIGSDVVVTHLLAALGDSSPQVRKWATWALGEIGSEQAVTGLLDALNHEDAQVRWRAATALGRIANPVAIDPLLQVLREDEDHYVRGRATWALGQLRSDAALEDLKRALYDPDFYIHTKAVYALGNLASEDAVSILLEGLYHPVLEVRAASVAVLGEIGTETAIAGILQSLSDGDVFVRTRVVEALGNIGTPTVIAGIRQALNDEDAYVRDRAAAVIEKLKGVMNRDVQDTSAMTASSIQIPGLPKLWIGSFSEASEYLWSKTPGSSIHYLISIGSPGVAPPPGYTRIPHHLRLEFDDIDMPHDDPEYVLPTAEHILQIIEFTNLISSNQGDLLIHCQSGVSRSAAVALIVCTELLGVGREEDALANVLAVRPQALPNLWIVQLADDILNCGGRLVQVVQQHHDSVK</sequence>
<dbReference type="GO" id="GO:0016491">
    <property type="term" value="F:oxidoreductase activity"/>
    <property type="evidence" value="ECO:0007669"/>
    <property type="project" value="TreeGrafter"/>
</dbReference>
<evidence type="ECO:0000256" key="1">
    <source>
        <dbReference type="ARBA" id="ARBA00022549"/>
    </source>
</evidence>
<dbReference type="SUPFAM" id="SSF52799">
    <property type="entry name" value="(Phosphotyrosine protein) phosphatases II"/>
    <property type="match status" value="1"/>
</dbReference>
<evidence type="ECO:0000256" key="2">
    <source>
        <dbReference type="ARBA" id="ARBA00022738"/>
    </source>
</evidence>
<evidence type="ECO:0000313" key="5">
    <source>
        <dbReference type="Proteomes" id="UP000003835"/>
    </source>
</evidence>
<accession>B4VNV3</accession>
<dbReference type="InterPro" id="IPR016130">
    <property type="entry name" value="Tyr_Pase_AS"/>
</dbReference>
<gene>
    <name evidence="4" type="ORF">MC7420_4701</name>
</gene>
<dbReference type="InterPro" id="IPR011989">
    <property type="entry name" value="ARM-like"/>
</dbReference>
<evidence type="ECO:0000313" key="4">
    <source>
        <dbReference type="EMBL" id="EDX76445.1"/>
    </source>
</evidence>
<keyword evidence="4" id="KW-0456">Lyase</keyword>
<evidence type="ECO:0000259" key="3">
    <source>
        <dbReference type="PROSITE" id="PS50056"/>
    </source>
</evidence>